<evidence type="ECO:0000313" key="12">
    <source>
        <dbReference type="Proteomes" id="UP000003399"/>
    </source>
</evidence>
<feature type="compositionally biased region" description="Low complexity" evidence="6">
    <location>
        <begin position="422"/>
        <end position="615"/>
    </location>
</feature>
<evidence type="ECO:0000256" key="7">
    <source>
        <dbReference type="SAM" id="SignalP"/>
    </source>
</evidence>
<keyword evidence="2" id="KW-0134">Cell wall</keyword>
<organism evidence="11 12">
    <name type="scientific">Streptococcus infantis X</name>
    <dbReference type="NCBI Taxonomy" id="997830"/>
    <lineage>
        <taxon>Bacteria</taxon>
        <taxon>Bacillati</taxon>
        <taxon>Bacillota</taxon>
        <taxon>Bacilli</taxon>
        <taxon>Lactobacillales</taxon>
        <taxon>Streptococcaceae</taxon>
        <taxon>Streptococcus</taxon>
    </lineage>
</organism>
<dbReference type="SUPFAM" id="SSF49478">
    <property type="entry name" value="Cna protein B-type domain"/>
    <property type="match status" value="1"/>
</dbReference>
<dbReference type="eggNOG" id="COG4932">
    <property type="taxonomic scope" value="Bacteria"/>
</dbReference>
<dbReference type="PANTHER" id="PTHR36910">
    <property type="match status" value="1"/>
</dbReference>
<feature type="signal peptide" evidence="7">
    <location>
        <begin position="1"/>
        <end position="31"/>
    </location>
</feature>
<evidence type="ECO:0000256" key="1">
    <source>
        <dbReference type="ARBA" id="ARBA00004168"/>
    </source>
</evidence>
<reference evidence="11 12" key="1">
    <citation type="submission" date="2011-07" db="EMBL/GenBank/DDBJ databases">
        <authorList>
            <person name="Harkins D.M."/>
            <person name="Madupu R."/>
            <person name="Durkin A.S."/>
            <person name="Torralba M."/>
            <person name="Methe B."/>
            <person name="Sutton G.G."/>
            <person name="Nelson K.E."/>
        </authorList>
    </citation>
    <scope>NUCLEOTIDE SEQUENCE [LARGE SCALE GENOMIC DNA]</scope>
    <source>
        <strain evidence="11 12">X</strain>
    </source>
</reference>
<protein>
    <submittedName>
        <fullName evidence="11">Gram positive anchor</fullName>
    </submittedName>
</protein>
<gene>
    <name evidence="11" type="ORF">HMPREF1124_1697</name>
</gene>
<dbReference type="Gene3D" id="2.60.40.1280">
    <property type="match status" value="1"/>
</dbReference>
<dbReference type="GO" id="GO:0007155">
    <property type="term" value="P:cell adhesion"/>
    <property type="evidence" value="ECO:0007669"/>
    <property type="project" value="InterPro"/>
</dbReference>
<dbReference type="Pfam" id="PF17961">
    <property type="entry name" value="Big_8"/>
    <property type="match status" value="1"/>
</dbReference>
<feature type="chain" id="PRO_5003385255" evidence="7">
    <location>
        <begin position="32"/>
        <end position="654"/>
    </location>
</feature>
<feature type="region of interest" description="Disordered" evidence="6">
    <location>
        <begin position="422"/>
        <end position="625"/>
    </location>
</feature>
<feature type="domain" description="SpaA-like prealbumin fold" evidence="9">
    <location>
        <begin position="332"/>
        <end position="400"/>
    </location>
</feature>
<evidence type="ECO:0000259" key="9">
    <source>
        <dbReference type="Pfam" id="PF17802"/>
    </source>
</evidence>
<sequence>MKKFVKTSFVLSLFISILTVFLVVSAGKVHADTSKKVDVITEVKIQNDKGEALTGPVGRFDSFRLNAKFALEGKNVKAGDTTEVSIASPIDIKSQDFEINDSITGKLIANAKVDAAAGKIILTFTKFVEEKNDVSGSFFFYAQVNKVKSPNDGEVPVKVSVNDKEKFTGKVTSGTIGGGYRYSIIKSGWSEVGNKELGFRISVNRTNEVINDAVITDTLKSKGITYKPGSFKIKKGTWEYTNGKWVLKNAKDVTADYKVNINGDSFSINLGNIAADDQFAIEYWADVNYDVVDGERILNQATIKGSNKDEYASNSTVKIQIAGGEGIGYEFSIKVTKVDDQNGPLKGAKFQVVRQATGQVIGEFESDANGEFTVQNILRDKYIIKEIQAPEGYELAADTVVEAGEFKTPKTPVAKTIVDQKTTTTTTTTTTTEEPTTTSTTTTTEEPTTTSTTTTTEEPTTTSTTTTEEPTTTSTTTTTEEPTTTSTTTTTEEPTTTSTTTTTEEPTTTSTTTTTEEPTTTTTTTTTEEPTTTTTTTTTEEPTTTSTTEATTEVTTGSTSETTEATTEETTVSTEEPTTASTTEEPTTTSTTTTEKSTTTTTTTTTSKPDVPGTTTEEKPKLPQTGESVETGLVFAGIVILSSTVVLKRRYSNK</sequence>
<dbReference type="Proteomes" id="UP000003399">
    <property type="component" value="Unassembled WGS sequence"/>
</dbReference>
<accession>F9PF50</accession>
<feature type="domain" description="SDR-like Ig" evidence="10">
    <location>
        <begin position="61"/>
        <end position="152"/>
    </location>
</feature>
<dbReference type="EMBL" id="AFUQ01000012">
    <property type="protein sequence ID" value="EGV11775.1"/>
    <property type="molecule type" value="Genomic_DNA"/>
</dbReference>
<dbReference type="InterPro" id="IPR008966">
    <property type="entry name" value="Adhesion_dom_sf"/>
</dbReference>
<evidence type="ECO:0000256" key="4">
    <source>
        <dbReference type="ARBA" id="ARBA00022729"/>
    </source>
</evidence>
<dbReference type="Gene3D" id="2.60.40.740">
    <property type="match status" value="1"/>
</dbReference>
<comment type="caution">
    <text evidence="11">The sequence shown here is derived from an EMBL/GenBank/DDBJ whole genome shotgun (WGS) entry which is preliminary data.</text>
</comment>
<comment type="subcellular location">
    <subcellularLocation>
        <location evidence="1">Secreted</location>
        <location evidence="1">Cell wall</location>
        <topology evidence="1">Peptidoglycan-anchor</topology>
    </subcellularLocation>
</comment>
<dbReference type="PANTHER" id="PTHR36910:SF8">
    <property type="match status" value="1"/>
</dbReference>
<dbReference type="Pfam" id="PF00746">
    <property type="entry name" value="Gram_pos_anchor"/>
    <property type="match status" value="1"/>
</dbReference>
<dbReference type="PATRIC" id="fig|997830.4.peg.1349"/>
<dbReference type="NCBIfam" id="TIGR01167">
    <property type="entry name" value="LPXTG_anchor"/>
    <property type="match status" value="1"/>
</dbReference>
<dbReference type="InterPro" id="IPR019931">
    <property type="entry name" value="LPXTG_anchor"/>
</dbReference>
<name>F9PF50_9STRE</name>
<evidence type="ECO:0000256" key="3">
    <source>
        <dbReference type="ARBA" id="ARBA00022525"/>
    </source>
</evidence>
<keyword evidence="5" id="KW-0572">Peptidoglycan-anchor</keyword>
<dbReference type="AlphaFoldDB" id="F9PF50"/>
<evidence type="ECO:0000256" key="2">
    <source>
        <dbReference type="ARBA" id="ARBA00022512"/>
    </source>
</evidence>
<dbReference type="eggNOG" id="COG3266">
    <property type="taxonomic scope" value="Bacteria"/>
</dbReference>
<dbReference type="SUPFAM" id="SSF49401">
    <property type="entry name" value="Bacterial adhesins"/>
    <property type="match status" value="2"/>
</dbReference>
<evidence type="ECO:0000256" key="6">
    <source>
        <dbReference type="SAM" id="MobiDB-lite"/>
    </source>
</evidence>
<dbReference type="Pfam" id="PF17802">
    <property type="entry name" value="SpaA"/>
    <property type="match status" value="1"/>
</dbReference>
<dbReference type="InterPro" id="IPR011252">
    <property type="entry name" value="Fibrogen-bd_dom1"/>
</dbReference>
<evidence type="ECO:0000259" key="10">
    <source>
        <dbReference type="Pfam" id="PF17961"/>
    </source>
</evidence>
<dbReference type="InterPro" id="IPR041033">
    <property type="entry name" value="SpaA_PFL_dom_1"/>
</dbReference>
<evidence type="ECO:0000313" key="11">
    <source>
        <dbReference type="EMBL" id="EGV11775.1"/>
    </source>
</evidence>
<keyword evidence="4 7" id="KW-0732">Signal</keyword>
<keyword evidence="3" id="KW-0964">Secreted</keyword>
<evidence type="ECO:0000256" key="5">
    <source>
        <dbReference type="ARBA" id="ARBA00023088"/>
    </source>
</evidence>
<proteinExistence type="predicted"/>
<feature type="domain" description="Gram-positive cocci surface proteins LPxTG" evidence="8">
    <location>
        <begin position="617"/>
        <end position="650"/>
    </location>
</feature>
<evidence type="ECO:0000259" key="8">
    <source>
        <dbReference type="Pfam" id="PF00746"/>
    </source>
</evidence>
<dbReference type="InterPro" id="IPR041171">
    <property type="entry name" value="SDR_Ig"/>
</dbReference>
<dbReference type="InterPro" id="IPR013783">
    <property type="entry name" value="Ig-like_fold"/>
</dbReference>
<dbReference type="Gene3D" id="2.60.40.10">
    <property type="entry name" value="Immunoglobulins"/>
    <property type="match status" value="1"/>
</dbReference>